<feature type="region of interest" description="Disordered" evidence="1">
    <location>
        <begin position="76"/>
        <end position="99"/>
    </location>
</feature>
<feature type="compositionally biased region" description="Low complexity" evidence="1">
    <location>
        <begin position="1"/>
        <end position="11"/>
    </location>
</feature>
<dbReference type="Gramene" id="OGLUM07G20450.1">
    <property type="protein sequence ID" value="OGLUM07G20450.1"/>
    <property type="gene ID" value="OGLUM07G20450"/>
</dbReference>
<protein>
    <submittedName>
        <fullName evidence="2">Uncharacterized protein</fullName>
    </submittedName>
</protein>
<organism evidence="2">
    <name type="scientific">Oryza glumipatula</name>
    <dbReference type="NCBI Taxonomy" id="40148"/>
    <lineage>
        <taxon>Eukaryota</taxon>
        <taxon>Viridiplantae</taxon>
        <taxon>Streptophyta</taxon>
        <taxon>Embryophyta</taxon>
        <taxon>Tracheophyta</taxon>
        <taxon>Spermatophyta</taxon>
        <taxon>Magnoliopsida</taxon>
        <taxon>Liliopsida</taxon>
        <taxon>Poales</taxon>
        <taxon>Poaceae</taxon>
        <taxon>BOP clade</taxon>
        <taxon>Oryzoideae</taxon>
        <taxon>Oryzeae</taxon>
        <taxon>Oryzinae</taxon>
        <taxon>Oryza</taxon>
    </lineage>
</organism>
<keyword evidence="3" id="KW-1185">Reference proteome</keyword>
<feature type="region of interest" description="Disordered" evidence="1">
    <location>
        <begin position="1"/>
        <end position="60"/>
    </location>
</feature>
<reference evidence="2" key="2">
    <citation type="submission" date="2018-05" db="EMBL/GenBank/DDBJ databases">
        <title>OgluRS3 (Oryza glumaepatula Reference Sequence Version 3).</title>
        <authorList>
            <person name="Zhang J."/>
            <person name="Kudrna D."/>
            <person name="Lee S."/>
            <person name="Talag J."/>
            <person name="Welchert J."/>
            <person name="Wing R.A."/>
        </authorList>
    </citation>
    <scope>NUCLEOTIDE SEQUENCE [LARGE SCALE GENOMIC DNA]</scope>
</reference>
<dbReference type="HOGENOM" id="CLU_1941391_0_0_1"/>
<feature type="compositionally biased region" description="Pro residues" evidence="1">
    <location>
        <begin position="12"/>
        <end position="24"/>
    </location>
</feature>
<proteinExistence type="predicted"/>
<reference evidence="2" key="1">
    <citation type="submission" date="2015-04" db="UniProtKB">
        <authorList>
            <consortium name="EnsemblPlants"/>
        </authorList>
    </citation>
    <scope>IDENTIFICATION</scope>
</reference>
<name>A0A0E0AM37_9ORYZ</name>
<evidence type="ECO:0000313" key="3">
    <source>
        <dbReference type="Proteomes" id="UP000026961"/>
    </source>
</evidence>
<evidence type="ECO:0000256" key="1">
    <source>
        <dbReference type="SAM" id="MobiDB-lite"/>
    </source>
</evidence>
<dbReference type="Proteomes" id="UP000026961">
    <property type="component" value="Chromosome 7"/>
</dbReference>
<dbReference type="AlphaFoldDB" id="A0A0E0AM37"/>
<accession>A0A0E0AM37</accession>
<dbReference type="EnsemblPlants" id="OGLUM07G20450.1">
    <property type="protein sequence ID" value="OGLUM07G20450.1"/>
    <property type="gene ID" value="OGLUM07G20450"/>
</dbReference>
<sequence length="130" mass="13979">MHAASPRATTTPPSPASPSPPSPHHFPIRRPDARRRVARASPPPASPAPAAEWRRPLHVPQVLPRDEATFRFVNEANKTKSGPSIHIQTGGLRRGSGAVTSSTTINDGNIYNVVIFLETYIGDSVLSFAL</sequence>
<evidence type="ECO:0000313" key="2">
    <source>
        <dbReference type="EnsemblPlants" id="OGLUM07G20450.1"/>
    </source>
</evidence>